<evidence type="ECO:0000313" key="6">
    <source>
        <dbReference type="EMBL" id="PYH91859.1"/>
    </source>
</evidence>
<dbReference type="InterPro" id="IPR051127">
    <property type="entry name" value="Fungal_SecMet_Regulators"/>
</dbReference>
<dbReference type="PANTHER" id="PTHR47424">
    <property type="entry name" value="REGULATORY PROTEIN GAL4"/>
    <property type="match status" value="1"/>
</dbReference>
<dbReference type="Pfam" id="PF04082">
    <property type="entry name" value="Fungal_trans"/>
    <property type="match status" value="1"/>
</dbReference>
<reference evidence="6 7" key="1">
    <citation type="submission" date="2018-02" db="EMBL/GenBank/DDBJ databases">
        <title>The genomes of Aspergillus section Nigri reveals drivers in fungal speciation.</title>
        <authorList>
            <consortium name="DOE Joint Genome Institute"/>
            <person name="Vesth T.C."/>
            <person name="Nybo J."/>
            <person name="Theobald S."/>
            <person name="Brandl J."/>
            <person name="Frisvad J.C."/>
            <person name="Nielsen K.F."/>
            <person name="Lyhne E.K."/>
            <person name="Kogle M.E."/>
            <person name="Kuo A."/>
            <person name="Riley R."/>
            <person name="Clum A."/>
            <person name="Nolan M."/>
            <person name="Lipzen A."/>
            <person name="Salamov A."/>
            <person name="Henrissat B."/>
            <person name="Wiebenga A."/>
            <person name="De vries R.P."/>
            <person name="Grigoriev I.V."/>
            <person name="Mortensen U.H."/>
            <person name="Andersen M.R."/>
            <person name="Baker S.E."/>
        </authorList>
    </citation>
    <scope>NUCLEOTIDE SEQUENCE [LARGE SCALE GENOMIC DNA]</scope>
    <source>
        <strain evidence="6 7">CBS 707.79</strain>
    </source>
</reference>
<dbReference type="Proteomes" id="UP000247810">
    <property type="component" value="Unassembled WGS sequence"/>
</dbReference>
<dbReference type="VEuPathDB" id="FungiDB:BO71DRAFT_331285"/>
<dbReference type="CDD" id="cd12148">
    <property type="entry name" value="fungal_TF_MHR"/>
    <property type="match status" value="1"/>
</dbReference>
<sequence>MNATDCSNSSEPEAFTLLQANREIASLKQEVRRLEEELRNGSNGGKSSSSTSSIELKQSSSVTCGSVGNGLGGGGGGGAKQHYWGGIHFRPARSLNSLWLGPSSLYSFVQRLSVFLSLKFSHEQPAHQLLPISASDNKLLDRPVMDSDKSLAHQLSPSTCDPPPSCVYLTPMQEDFFINHFWQTYHVSLLPILDEAHFKKHYQSLWIAGGKERRSSALVDIVVAMCMQYHISTLPLHSQSVLVDGKDALVAGRWHYWRGQTLLTYELESPSISTLQCHILCAVYLCGGSFHNMMESAVSLAVRTTFTLGLHLEPPSSMPAPEREMRRRLWWAVYLMDSKAGMKLGRPFMLSDWHAMPTLPSDSFEAAAMSGSTFVPVSENTTWLSFNLYQTQLYMTIRDAYNAFFTKDYHLLEGQTIWDNPCAMQIGAVVLTQHAQFIQDWVDSIPDALKLTRQNNGVPFSTDGTPVVIEQFIPNWLQRQRILLELTYHHLCLNLYRPLICFTCAPPPADRAQEMAMRCAAHAVSLTKLSHQVIEETSILDGWHEAFFYQWNAAMTLIGFTMVYPYTYMASDVQDAIGLAISVSENFGAKFPAAANAMKILQGLRVKINEFLAQHTLTAQTGEAWGCPPVVMWDHDSAGMSRENGTSAVQLGDGISGSSELELMELAFDVDFWNNVNVLWPEATGQKDVLAF</sequence>
<protein>
    <recommendedName>
        <fullName evidence="5">Xylanolytic transcriptional activator regulatory domain-containing protein</fullName>
    </recommendedName>
</protein>
<dbReference type="STRING" id="1448320.A0A319D3W7"/>
<evidence type="ECO:0000259" key="5">
    <source>
        <dbReference type="SMART" id="SM00906"/>
    </source>
</evidence>
<evidence type="ECO:0000256" key="1">
    <source>
        <dbReference type="ARBA" id="ARBA00023015"/>
    </source>
</evidence>
<dbReference type="OrthoDB" id="2283488at2759"/>
<keyword evidence="3" id="KW-0539">Nucleus</keyword>
<feature type="compositionally biased region" description="Low complexity" evidence="4">
    <location>
        <begin position="45"/>
        <end position="54"/>
    </location>
</feature>
<dbReference type="AlphaFoldDB" id="A0A319D3W7"/>
<feature type="domain" description="Xylanolytic transcriptional activator regulatory" evidence="5">
    <location>
        <begin position="294"/>
        <end position="366"/>
    </location>
</feature>
<keyword evidence="2" id="KW-0804">Transcription</keyword>
<evidence type="ECO:0000256" key="2">
    <source>
        <dbReference type="ARBA" id="ARBA00023163"/>
    </source>
</evidence>
<feature type="region of interest" description="Disordered" evidence="4">
    <location>
        <begin position="35"/>
        <end position="54"/>
    </location>
</feature>
<proteinExistence type="predicted"/>
<dbReference type="SMART" id="SM00906">
    <property type="entry name" value="Fungal_trans"/>
    <property type="match status" value="1"/>
</dbReference>
<dbReference type="GO" id="GO:0000435">
    <property type="term" value="P:positive regulation of transcription from RNA polymerase II promoter by galactose"/>
    <property type="evidence" value="ECO:0007669"/>
    <property type="project" value="TreeGrafter"/>
</dbReference>
<evidence type="ECO:0000256" key="3">
    <source>
        <dbReference type="ARBA" id="ARBA00023242"/>
    </source>
</evidence>
<dbReference type="GO" id="GO:0005634">
    <property type="term" value="C:nucleus"/>
    <property type="evidence" value="ECO:0007669"/>
    <property type="project" value="TreeGrafter"/>
</dbReference>
<dbReference type="PANTHER" id="PTHR47424:SF12">
    <property type="entry name" value="TRANSCRIPTION FACTOR ASQA"/>
    <property type="match status" value="1"/>
</dbReference>
<evidence type="ECO:0000256" key="4">
    <source>
        <dbReference type="SAM" id="MobiDB-lite"/>
    </source>
</evidence>
<dbReference type="GO" id="GO:0000978">
    <property type="term" value="F:RNA polymerase II cis-regulatory region sequence-specific DNA binding"/>
    <property type="evidence" value="ECO:0007669"/>
    <property type="project" value="TreeGrafter"/>
</dbReference>
<keyword evidence="7" id="KW-1185">Reference proteome</keyword>
<organism evidence="6 7">
    <name type="scientific">Aspergillus ellipticus CBS 707.79</name>
    <dbReference type="NCBI Taxonomy" id="1448320"/>
    <lineage>
        <taxon>Eukaryota</taxon>
        <taxon>Fungi</taxon>
        <taxon>Dikarya</taxon>
        <taxon>Ascomycota</taxon>
        <taxon>Pezizomycotina</taxon>
        <taxon>Eurotiomycetes</taxon>
        <taxon>Eurotiomycetidae</taxon>
        <taxon>Eurotiales</taxon>
        <taxon>Aspergillaceae</taxon>
        <taxon>Aspergillus</taxon>
        <taxon>Aspergillus subgen. Circumdati</taxon>
    </lineage>
</organism>
<dbReference type="GO" id="GO:0006351">
    <property type="term" value="P:DNA-templated transcription"/>
    <property type="evidence" value="ECO:0007669"/>
    <property type="project" value="InterPro"/>
</dbReference>
<dbReference type="InterPro" id="IPR007219">
    <property type="entry name" value="XnlR_reg_dom"/>
</dbReference>
<dbReference type="GO" id="GO:0000981">
    <property type="term" value="F:DNA-binding transcription factor activity, RNA polymerase II-specific"/>
    <property type="evidence" value="ECO:0007669"/>
    <property type="project" value="TreeGrafter"/>
</dbReference>
<dbReference type="GO" id="GO:0008270">
    <property type="term" value="F:zinc ion binding"/>
    <property type="evidence" value="ECO:0007669"/>
    <property type="project" value="InterPro"/>
</dbReference>
<gene>
    <name evidence="6" type="ORF">BO71DRAFT_331285</name>
</gene>
<dbReference type="EMBL" id="KZ825932">
    <property type="protein sequence ID" value="PYH91859.1"/>
    <property type="molecule type" value="Genomic_DNA"/>
</dbReference>
<name>A0A319D3W7_9EURO</name>
<keyword evidence="1" id="KW-0805">Transcription regulation</keyword>
<accession>A0A319D3W7</accession>
<evidence type="ECO:0000313" key="7">
    <source>
        <dbReference type="Proteomes" id="UP000247810"/>
    </source>
</evidence>